<dbReference type="AlphaFoldDB" id="A0A268P1C1"/>
<dbReference type="RefSeq" id="WP_095326515.1">
    <property type="nucleotide sequence ID" value="NZ_NPCC01000011.1"/>
</dbReference>
<dbReference type="PANTHER" id="PTHR43401:SF2">
    <property type="entry name" value="L-THREONINE 3-DEHYDROGENASE"/>
    <property type="match status" value="1"/>
</dbReference>
<evidence type="ECO:0000256" key="3">
    <source>
        <dbReference type="ARBA" id="ARBA00023002"/>
    </source>
</evidence>
<dbReference type="InterPro" id="IPR011032">
    <property type="entry name" value="GroES-like_sf"/>
</dbReference>
<dbReference type="Proteomes" id="UP000216207">
    <property type="component" value="Unassembled WGS sequence"/>
</dbReference>
<dbReference type="Pfam" id="PF08240">
    <property type="entry name" value="ADH_N"/>
    <property type="match status" value="1"/>
</dbReference>
<dbReference type="CDD" id="cd08236">
    <property type="entry name" value="sugar_DH"/>
    <property type="match status" value="1"/>
</dbReference>
<dbReference type="SMART" id="SM00829">
    <property type="entry name" value="PKS_ER"/>
    <property type="match status" value="1"/>
</dbReference>
<dbReference type="InterPro" id="IPR050129">
    <property type="entry name" value="Zn_alcohol_dh"/>
</dbReference>
<dbReference type="EMBL" id="NPCC01000011">
    <property type="protein sequence ID" value="PAE89125.1"/>
    <property type="molecule type" value="Genomic_DNA"/>
</dbReference>
<organism evidence="6 7">
    <name type="scientific">Shouchella clausii</name>
    <name type="common">Alkalihalobacillus clausii</name>
    <dbReference type="NCBI Taxonomy" id="79880"/>
    <lineage>
        <taxon>Bacteria</taxon>
        <taxon>Bacillati</taxon>
        <taxon>Bacillota</taxon>
        <taxon>Bacilli</taxon>
        <taxon>Bacillales</taxon>
        <taxon>Bacillaceae</taxon>
        <taxon>Shouchella</taxon>
    </lineage>
</organism>
<evidence type="ECO:0000259" key="5">
    <source>
        <dbReference type="SMART" id="SM00829"/>
    </source>
</evidence>
<evidence type="ECO:0000256" key="1">
    <source>
        <dbReference type="ARBA" id="ARBA00022723"/>
    </source>
</evidence>
<reference evidence="6 7" key="1">
    <citation type="submission" date="2017-07" db="EMBL/GenBank/DDBJ databases">
        <title>Isolation and whole genome analysis of endospore-forming bacteria from heroin.</title>
        <authorList>
            <person name="Kalinowski J."/>
            <person name="Ahrens B."/>
            <person name="Al-Dilaimi A."/>
            <person name="Winkler A."/>
            <person name="Wibberg D."/>
            <person name="Schleenbecker U."/>
            <person name="Ruckert C."/>
            <person name="Wolfel R."/>
            <person name="Grass G."/>
        </authorList>
    </citation>
    <scope>NUCLEOTIDE SEQUENCE [LARGE SCALE GENOMIC DNA]</scope>
    <source>
        <strain evidence="6 7">7539</strain>
    </source>
</reference>
<accession>A0A268P1C1</accession>
<protein>
    <submittedName>
        <fullName evidence="6">Galactitol-1-phosphate 5-dehydrogenase</fullName>
    </submittedName>
</protein>
<dbReference type="Gene3D" id="3.90.180.10">
    <property type="entry name" value="Medium-chain alcohol dehydrogenases, catalytic domain"/>
    <property type="match status" value="1"/>
</dbReference>
<dbReference type="Pfam" id="PF00107">
    <property type="entry name" value="ADH_zinc_N"/>
    <property type="match status" value="1"/>
</dbReference>
<name>A0A268P1C1_SHOCL</name>
<evidence type="ECO:0000256" key="4">
    <source>
        <dbReference type="RuleBase" id="RU361277"/>
    </source>
</evidence>
<comment type="caution">
    <text evidence="6">The sequence shown here is derived from an EMBL/GenBank/DDBJ whole genome shotgun (WGS) entry which is preliminary data.</text>
</comment>
<feature type="domain" description="Enoyl reductase (ER)" evidence="5">
    <location>
        <begin position="7"/>
        <end position="334"/>
    </location>
</feature>
<keyword evidence="1 4" id="KW-0479">Metal-binding</keyword>
<dbReference type="InterPro" id="IPR013154">
    <property type="entry name" value="ADH-like_N"/>
</dbReference>
<dbReference type="SUPFAM" id="SSF51735">
    <property type="entry name" value="NAD(P)-binding Rossmann-fold domains"/>
    <property type="match status" value="1"/>
</dbReference>
<dbReference type="InterPro" id="IPR020843">
    <property type="entry name" value="ER"/>
</dbReference>
<dbReference type="GO" id="GO:0008270">
    <property type="term" value="F:zinc ion binding"/>
    <property type="evidence" value="ECO:0007669"/>
    <property type="project" value="InterPro"/>
</dbReference>
<proteinExistence type="inferred from homology"/>
<comment type="similarity">
    <text evidence="4">Belongs to the zinc-containing alcohol dehydrogenase family.</text>
</comment>
<dbReference type="PANTHER" id="PTHR43401">
    <property type="entry name" value="L-THREONINE 3-DEHYDROGENASE"/>
    <property type="match status" value="1"/>
</dbReference>
<dbReference type="Gene3D" id="3.40.50.720">
    <property type="entry name" value="NAD(P)-binding Rossmann-like Domain"/>
    <property type="match status" value="1"/>
</dbReference>
<keyword evidence="2 4" id="KW-0862">Zinc</keyword>
<dbReference type="InterPro" id="IPR036291">
    <property type="entry name" value="NAD(P)-bd_dom_sf"/>
</dbReference>
<comment type="cofactor">
    <cofactor evidence="4">
        <name>Zn(2+)</name>
        <dbReference type="ChEBI" id="CHEBI:29105"/>
    </cofactor>
</comment>
<evidence type="ECO:0000256" key="2">
    <source>
        <dbReference type="ARBA" id="ARBA00022833"/>
    </source>
</evidence>
<dbReference type="InterPro" id="IPR013149">
    <property type="entry name" value="ADH-like_C"/>
</dbReference>
<dbReference type="GO" id="GO:0016491">
    <property type="term" value="F:oxidoreductase activity"/>
    <property type="evidence" value="ECO:0007669"/>
    <property type="project" value="UniProtKB-KW"/>
</dbReference>
<evidence type="ECO:0000313" key="6">
    <source>
        <dbReference type="EMBL" id="PAE89125.1"/>
    </source>
</evidence>
<evidence type="ECO:0000313" key="7">
    <source>
        <dbReference type="Proteomes" id="UP000216207"/>
    </source>
</evidence>
<dbReference type="PROSITE" id="PS00059">
    <property type="entry name" value="ADH_ZINC"/>
    <property type="match status" value="1"/>
</dbReference>
<keyword evidence="3" id="KW-0560">Oxidoreductase</keyword>
<sequence length="352" mass="37483">MKALVLEANQSFTIKDIETPVPKEDEALIKVAYCGICGSDLARYFDGKVHNYPIVLGHEFSGTVEAVGASVDSVAVGDRVVVAPLLPNKDDPFMQKGSPALSSSYSFLGSRENGAMAEYVVVKAENLLVLPETVTLAEAALIEPLTVAIHGIERIVLPAGEHVYVLGAGTIGIMTILALKARGAGKVTAIDINDEKLAFAKKIGADDTINSLKADPVSYASKHGKPGAVIETAGVPSAQEQAVALVEKKGKIVFVGTASGDVTFPAATFEKILREELEITGSWMSYSGPFPGYEWQAAIDYIASGKIDVKPLIHDVFKLEDGDKPFQAMKDPDNHSIKLLYQIAENEGQVGK</sequence>
<gene>
    <name evidence="6" type="ORF">CHH72_09805</name>
</gene>
<dbReference type="InterPro" id="IPR002328">
    <property type="entry name" value="ADH_Zn_CS"/>
</dbReference>
<dbReference type="SUPFAM" id="SSF50129">
    <property type="entry name" value="GroES-like"/>
    <property type="match status" value="1"/>
</dbReference>